<evidence type="ECO:0000256" key="2">
    <source>
        <dbReference type="ARBA" id="ARBA00011245"/>
    </source>
</evidence>
<feature type="binding site" evidence="8">
    <location>
        <position position="212"/>
    </location>
    <ligand>
        <name>Cu cation</name>
        <dbReference type="ChEBI" id="CHEBI:23378"/>
        <label>A</label>
    </ligand>
</feature>
<dbReference type="InterPro" id="IPR016213">
    <property type="entry name" value="Polyphenol_oxidase"/>
</dbReference>
<evidence type="ECO:0000256" key="9">
    <source>
        <dbReference type="PIRSR" id="PIRSR000290-2"/>
    </source>
</evidence>
<feature type="binding site" evidence="8">
    <location>
        <position position="182"/>
    </location>
    <ligand>
        <name>Cu cation</name>
        <dbReference type="ChEBI" id="CHEBI:23378"/>
        <label>A</label>
    </ligand>
</feature>
<dbReference type="PANTHER" id="PTHR11474:SF76">
    <property type="entry name" value="SHKT DOMAIN-CONTAINING PROTEIN"/>
    <property type="match status" value="1"/>
</dbReference>
<feature type="binding site" evidence="8">
    <location>
        <position position="338"/>
    </location>
    <ligand>
        <name>Cu cation</name>
        <dbReference type="ChEBI" id="CHEBI:23378"/>
        <label>B</label>
    </ligand>
</feature>
<comment type="subunit">
    <text evidence="2">Monomer.</text>
</comment>
<accession>A0A5B6ZD77</accession>
<feature type="cross-link" description="2'-(S-cysteinyl)-histidine (Cys-His)" evidence="10">
    <location>
        <begin position="186"/>
        <end position="203"/>
    </location>
</feature>
<dbReference type="PIRSF" id="PIRSF000290">
    <property type="entry name" value="PPO_plant"/>
    <property type="match status" value="1"/>
</dbReference>
<keyword evidence="5 12" id="KW-0560">Oxidoreductase</keyword>
<evidence type="ECO:0000256" key="8">
    <source>
        <dbReference type="PIRSR" id="PIRSR000290-1"/>
    </source>
</evidence>
<dbReference type="EMBL" id="GHES01011668">
    <property type="protein sequence ID" value="MPA42227.1"/>
    <property type="molecule type" value="Transcribed_RNA"/>
</dbReference>
<dbReference type="InterPro" id="IPR002227">
    <property type="entry name" value="Tyrosinase_Cu-bd"/>
</dbReference>
<dbReference type="Pfam" id="PF12142">
    <property type="entry name" value="PPO1_DWL"/>
    <property type="match status" value="1"/>
</dbReference>
<organism evidence="12">
    <name type="scientific">Davidia involucrata</name>
    <name type="common">Dove tree</name>
    <dbReference type="NCBI Taxonomy" id="16924"/>
    <lineage>
        <taxon>Eukaryota</taxon>
        <taxon>Viridiplantae</taxon>
        <taxon>Streptophyta</taxon>
        <taxon>Embryophyta</taxon>
        <taxon>Tracheophyta</taxon>
        <taxon>Spermatophyta</taxon>
        <taxon>Magnoliopsida</taxon>
        <taxon>eudicotyledons</taxon>
        <taxon>Gunneridae</taxon>
        <taxon>Pentapetalae</taxon>
        <taxon>asterids</taxon>
        <taxon>Cornales</taxon>
        <taxon>Nyssaceae</taxon>
        <taxon>Davidia</taxon>
    </lineage>
</organism>
<feature type="domain" description="Tyrosinase copper-binding" evidence="11">
    <location>
        <begin position="361"/>
        <end position="372"/>
    </location>
</feature>
<name>A0A5B6ZD77_DAVIN</name>
<dbReference type="FunFam" id="1.10.1280.10:FF:000007">
    <property type="entry name" value="Polyphenol oxidase, chloroplastic"/>
    <property type="match status" value="1"/>
</dbReference>
<evidence type="ECO:0000256" key="5">
    <source>
        <dbReference type="ARBA" id="ARBA00023002"/>
    </source>
</evidence>
<dbReference type="PRINTS" id="PR00092">
    <property type="entry name" value="TYROSINASE"/>
</dbReference>
<gene>
    <name evidence="12" type="ORF">Din_011668</name>
</gene>
<evidence type="ECO:0000256" key="7">
    <source>
        <dbReference type="ARBA" id="ARBA00023157"/>
    </source>
</evidence>
<dbReference type="InterPro" id="IPR008922">
    <property type="entry name" value="Di-copper_centre_dom_sf"/>
</dbReference>
<evidence type="ECO:0000256" key="4">
    <source>
        <dbReference type="ARBA" id="ARBA00022784"/>
    </source>
</evidence>
<proteinExistence type="inferred from homology"/>
<dbReference type="GO" id="GO:0046148">
    <property type="term" value="P:pigment biosynthetic process"/>
    <property type="evidence" value="ECO:0007669"/>
    <property type="project" value="InterPro"/>
</dbReference>
<dbReference type="InterPro" id="IPR022740">
    <property type="entry name" value="Polyphenol_oxidase_C"/>
</dbReference>
<comment type="cofactor">
    <cofactor evidence="8">
        <name>Cu(2+)</name>
        <dbReference type="ChEBI" id="CHEBI:29036"/>
    </cofactor>
    <text evidence="8">Binds 2 copper ions per subunit.</text>
</comment>
<feature type="binding site" evidence="8">
    <location>
        <position position="203"/>
    </location>
    <ligand>
        <name>Cu cation</name>
        <dbReference type="ChEBI" id="CHEBI:23378"/>
        <label>A</label>
    </ligand>
</feature>
<dbReference type="Gene3D" id="1.10.1280.10">
    <property type="entry name" value="Di-copper center containing domain from catechol oxidase"/>
    <property type="match status" value="1"/>
</dbReference>
<evidence type="ECO:0000256" key="6">
    <source>
        <dbReference type="ARBA" id="ARBA00023008"/>
    </source>
</evidence>
<feature type="binding site" evidence="8">
    <location>
        <position position="334"/>
    </location>
    <ligand>
        <name>Cu cation</name>
        <dbReference type="ChEBI" id="CHEBI:23378"/>
        <label>B</label>
    </ligand>
</feature>
<dbReference type="GO" id="GO:0005507">
    <property type="term" value="F:copper ion binding"/>
    <property type="evidence" value="ECO:0007669"/>
    <property type="project" value="UniProtKB-ARBA"/>
</dbReference>
<dbReference type="InterPro" id="IPR022739">
    <property type="entry name" value="Polyphenol_oxidase_cen"/>
</dbReference>
<dbReference type="PROSITE" id="PS00498">
    <property type="entry name" value="TYROSINASE_2"/>
    <property type="match status" value="1"/>
</dbReference>
<dbReference type="Pfam" id="PF00264">
    <property type="entry name" value="Tyrosinase"/>
    <property type="match status" value="1"/>
</dbReference>
<reference evidence="12" key="1">
    <citation type="submission" date="2019-08" db="EMBL/GenBank/DDBJ databases">
        <title>Reference gene set and small RNA set construction with multiple tissues from Davidia involucrata Baill.</title>
        <authorList>
            <person name="Yang H."/>
            <person name="Zhou C."/>
            <person name="Li G."/>
            <person name="Wang J."/>
            <person name="Gao P."/>
            <person name="Wang M."/>
            <person name="Wang R."/>
            <person name="Zhao Y."/>
        </authorList>
    </citation>
    <scope>NUCLEOTIDE SEQUENCE</scope>
    <source>
        <tissue evidence="12">Mixed with DoveR01_LX</tissue>
    </source>
</reference>
<keyword evidence="3 8" id="KW-0479">Metal-binding</keyword>
<dbReference type="PANTHER" id="PTHR11474">
    <property type="entry name" value="TYROSINASE FAMILY MEMBER"/>
    <property type="match status" value="1"/>
</dbReference>
<keyword evidence="6 8" id="KW-0186">Copper</keyword>
<feature type="disulfide bond" evidence="9">
    <location>
        <begin position="106"/>
        <end position="121"/>
    </location>
</feature>
<feature type="binding site" evidence="8">
    <location>
        <position position="368"/>
    </location>
    <ligand>
        <name>Cu cation</name>
        <dbReference type="ChEBI" id="CHEBI:23378"/>
        <label>B</label>
    </ligand>
</feature>
<dbReference type="AlphaFoldDB" id="A0A5B6ZD77"/>
<comment type="similarity">
    <text evidence="1">Belongs to the tyrosinase family.</text>
</comment>
<dbReference type="InterPro" id="IPR050316">
    <property type="entry name" value="Tyrosinase/Hemocyanin"/>
</dbReference>
<dbReference type="SUPFAM" id="SSF48056">
    <property type="entry name" value="Di-copper centre-containing domain"/>
    <property type="match status" value="1"/>
</dbReference>
<dbReference type="GO" id="GO:0004097">
    <property type="term" value="F:catechol oxidase activity"/>
    <property type="evidence" value="ECO:0007669"/>
    <property type="project" value="UniProtKB-EC"/>
</dbReference>
<protein>
    <submittedName>
        <fullName evidence="12">Putative polyphenoloxidase</fullName>
        <ecNumber evidence="12">1.10.3.1</ecNumber>
    </submittedName>
</protein>
<keyword evidence="4" id="KW-0883">Thioether bond</keyword>
<evidence type="ECO:0000259" key="11">
    <source>
        <dbReference type="PROSITE" id="PS00498"/>
    </source>
</evidence>
<sequence length="595" mass="66529">MASLTPSTCTITTTTPLSSCPFFNKTSQVSIVPKHNHRFRVSCKIIDGHDQNRTSSSKNEETSPEKFDRRGVLVGLGGLYGAASLSSTADPLAYAAPLSAPDLTKCGPADLPPGARQINCCPPPSTKIVDFKLPPRPNTMRVRPAAHLASKDYIAKYSRAIELMKALPPDDPRSFTQQGDVHCAYCNGAYDQVGFPDLELQVHNSWIFYPYHRWYLYFYEKILGKLIDDPTFTIPFWNWDSPAGMQLPSMYADPDSSLYDTFRNTQHQPPTILDLNYSSSDPTTIDDQQVSTNLNIMYHQMVSNGKTPQLFLGSPYRAGDDPDPGAGSIENIPHIPIHVWTGDPRQPNGEDMGNFYSTAQDPIFFAHHSNVDRMWTIWKTLGGKRQDFTDPDWLDAAFLFYDENKQLVRVKVRDCLDSRNLGYVYQDVDLPWLKTRPTPRVPKGLRKIKKAGVAQAAETSDDVFPITLDKIARVTVARPKKSRSKKEKDEEEETLVIEGIELDRAVFAKFDVYINDERDVPSGPDKTEFAGSFTNLPHKHKKHGKKVRTCLRLGITELLEELGAEDDDSLLVTLVPRSGGSGVVTIGGIKVDFDS</sequence>
<dbReference type="Pfam" id="PF12143">
    <property type="entry name" value="PPO1_KFDV"/>
    <property type="match status" value="1"/>
</dbReference>
<evidence type="ECO:0000256" key="3">
    <source>
        <dbReference type="ARBA" id="ARBA00022723"/>
    </source>
</evidence>
<feature type="disulfide bond" evidence="9">
    <location>
        <begin position="120"/>
        <end position="183"/>
    </location>
</feature>
<keyword evidence="7 9" id="KW-1015">Disulfide bond</keyword>
<evidence type="ECO:0000256" key="10">
    <source>
        <dbReference type="PIRSR" id="PIRSR000290-3"/>
    </source>
</evidence>
<dbReference type="EC" id="1.10.3.1" evidence="12"/>
<evidence type="ECO:0000313" key="12">
    <source>
        <dbReference type="EMBL" id="MPA42227.1"/>
    </source>
</evidence>
<evidence type="ECO:0000256" key="1">
    <source>
        <dbReference type="ARBA" id="ARBA00009928"/>
    </source>
</evidence>